<dbReference type="Gene3D" id="3.40.30.10">
    <property type="entry name" value="Glutaredoxin"/>
    <property type="match status" value="1"/>
</dbReference>
<gene>
    <name evidence="3" type="ORF">SKC35_05120</name>
</gene>
<name>A0ABW6D6I4_9BACT</name>
<dbReference type="SMART" id="SM00450">
    <property type="entry name" value="RHOD"/>
    <property type="match status" value="1"/>
</dbReference>
<reference evidence="3 4" key="1">
    <citation type="submission" date="2024-03" db="EMBL/GenBank/DDBJ databases">
        <title>Aquirufa genome sequencing.</title>
        <authorList>
            <person name="Pitt A."/>
            <person name="Hahn M.W."/>
        </authorList>
    </citation>
    <scope>NUCLEOTIDE SEQUENCE [LARGE SCALE GENOMIC DNA]</scope>
    <source>
        <strain evidence="3 4">KTFRIE-69F</strain>
    </source>
</reference>
<evidence type="ECO:0000313" key="4">
    <source>
        <dbReference type="Proteomes" id="UP001598112"/>
    </source>
</evidence>
<dbReference type="PROSITE" id="PS50206">
    <property type="entry name" value="RHODANESE_3"/>
    <property type="match status" value="1"/>
</dbReference>
<dbReference type="PROSITE" id="PS51352">
    <property type="entry name" value="THIOREDOXIN_2"/>
    <property type="match status" value="1"/>
</dbReference>
<sequence length="238" mass="25453">MRNVLYSFLVLGLLFSCGPKEGQQDLGASEFQTALTAESKAQILDVRTADEFQGGHIEGAINADISTPLVFAQIASKLAKDNTVFVYCLSGARSASAAGMLKEMGFKSIVNLTGGMLAWQSANLPVATGEAKPAGSAGLTEATFAEKIKGKPMVIIDYNATWCGPCKQLSPILKEWVKAQNGKVELIEIDVDENQELAKSKKIEAIPYLEMYKNGVKTWSSVGLIGKEELDKSVGSGQ</sequence>
<dbReference type="CDD" id="cd00158">
    <property type="entry name" value="RHOD"/>
    <property type="match status" value="1"/>
</dbReference>
<protein>
    <submittedName>
        <fullName evidence="3">Thioredoxin domain-containing protein</fullName>
    </submittedName>
</protein>
<dbReference type="Gene3D" id="3.40.250.10">
    <property type="entry name" value="Rhodanese-like domain"/>
    <property type="match status" value="1"/>
</dbReference>
<dbReference type="PROSITE" id="PS51257">
    <property type="entry name" value="PROKAR_LIPOPROTEIN"/>
    <property type="match status" value="1"/>
</dbReference>
<evidence type="ECO:0000259" key="1">
    <source>
        <dbReference type="PROSITE" id="PS50206"/>
    </source>
</evidence>
<dbReference type="InterPro" id="IPR001763">
    <property type="entry name" value="Rhodanese-like_dom"/>
</dbReference>
<feature type="domain" description="Thioredoxin" evidence="2">
    <location>
        <begin position="118"/>
        <end position="238"/>
    </location>
</feature>
<evidence type="ECO:0000259" key="2">
    <source>
        <dbReference type="PROSITE" id="PS51352"/>
    </source>
</evidence>
<dbReference type="PANTHER" id="PTHR45431:SF3">
    <property type="entry name" value="RHODANESE-LIKE DOMAIN-CONTAINING PROTEIN 15, CHLOROPLASTIC"/>
    <property type="match status" value="1"/>
</dbReference>
<organism evidence="3 4">
    <name type="scientific">Aquirufa originis</name>
    <dbReference type="NCBI Taxonomy" id="3096514"/>
    <lineage>
        <taxon>Bacteria</taxon>
        <taxon>Pseudomonadati</taxon>
        <taxon>Bacteroidota</taxon>
        <taxon>Cytophagia</taxon>
        <taxon>Cytophagales</taxon>
        <taxon>Flectobacillaceae</taxon>
        <taxon>Aquirufa</taxon>
    </lineage>
</organism>
<dbReference type="RefSeq" id="WP_269008723.1">
    <property type="nucleotide sequence ID" value="NZ_JBBKXY010000001.1"/>
</dbReference>
<dbReference type="Pfam" id="PF00085">
    <property type="entry name" value="Thioredoxin"/>
    <property type="match status" value="1"/>
</dbReference>
<dbReference type="EMBL" id="JBBKXY010000001">
    <property type="protein sequence ID" value="MFD3293059.1"/>
    <property type="molecule type" value="Genomic_DNA"/>
</dbReference>
<dbReference type="InterPro" id="IPR036873">
    <property type="entry name" value="Rhodanese-like_dom_sf"/>
</dbReference>
<dbReference type="InterPro" id="IPR013766">
    <property type="entry name" value="Thioredoxin_domain"/>
</dbReference>
<accession>A0ABW6D6I4</accession>
<dbReference type="CDD" id="cd02947">
    <property type="entry name" value="TRX_family"/>
    <property type="match status" value="1"/>
</dbReference>
<comment type="caution">
    <text evidence="3">The sequence shown here is derived from an EMBL/GenBank/DDBJ whole genome shotgun (WGS) entry which is preliminary data.</text>
</comment>
<dbReference type="SUPFAM" id="SSF52821">
    <property type="entry name" value="Rhodanese/Cell cycle control phosphatase"/>
    <property type="match status" value="1"/>
</dbReference>
<proteinExistence type="predicted"/>
<keyword evidence="4" id="KW-1185">Reference proteome</keyword>
<feature type="domain" description="Rhodanese" evidence="1">
    <location>
        <begin position="37"/>
        <end position="128"/>
    </location>
</feature>
<dbReference type="InterPro" id="IPR036249">
    <property type="entry name" value="Thioredoxin-like_sf"/>
</dbReference>
<dbReference type="Pfam" id="PF00581">
    <property type="entry name" value="Rhodanese"/>
    <property type="match status" value="1"/>
</dbReference>
<dbReference type="PANTHER" id="PTHR45431">
    <property type="entry name" value="RHODANESE-LIKE DOMAIN-CONTAINING PROTEIN 15, CHLOROPLASTIC"/>
    <property type="match status" value="1"/>
</dbReference>
<dbReference type="SUPFAM" id="SSF52833">
    <property type="entry name" value="Thioredoxin-like"/>
    <property type="match status" value="1"/>
</dbReference>
<evidence type="ECO:0000313" key="3">
    <source>
        <dbReference type="EMBL" id="MFD3293059.1"/>
    </source>
</evidence>
<dbReference type="InterPro" id="IPR052367">
    <property type="entry name" value="Thiosulfate_ST/Rhodanese-like"/>
</dbReference>
<dbReference type="Proteomes" id="UP001598112">
    <property type="component" value="Unassembled WGS sequence"/>
</dbReference>